<dbReference type="Proteomes" id="UP001165065">
    <property type="component" value="Unassembled WGS sequence"/>
</dbReference>
<evidence type="ECO:0000256" key="2">
    <source>
        <dbReference type="ARBA" id="ARBA00004569"/>
    </source>
</evidence>
<keyword evidence="7" id="KW-0496">Mitochondrion</keyword>
<reference evidence="15" key="1">
    <citation type="journal article" date="2023" name="Commun. Biol.">
        <title>Genome analysis of Parmales, the sister group of diatoms, reveals the evolutionary specialization of diatoms from phago-mixotrophs to photoautotrophs.</title>
        <authorList>
            <person name="Ban H."/>
            <person name="Sato S."/>
            <person name="Yoshikawa S."/>
            <person name="Yamada K."/>
            <person name="Nakamura Y."/>
            <person name="Ichinomiya M."/>
            <person name="Sato N."/>
            <person name="Blanc-Mathieu R."/>
            <person name="Endo H."/>
            <person name="Kuwata A."/>
            <person name="Ogata H."/>
        </authorList>
    </citation>
    <scope>NUCLEOTIDE SEQUENCE [LARGE SCALE GENOMIC DNA]</scope>
</reference>
<dbReference type="PANTHER" id="PTHR31356:SF58">
    <property type="entry name" value="CYTOCHROME C PEROXIDASE, MITOCHONDRIAL"/>
    <property type="match status" value="1"/>
</dbReference>
<sequence>MSDPNCALALIKLAWHSSGTGDQGGKLEGDGLRFKRALGGNAVLALTAMPWMDKIKEKVGPSISYPDLYTLGGVVAIECLGGPKIRWRAGRKDRGEERAASEEEEEGRGLPESCVMSNDADQLRCMFQHMRFEEGERDRAIVALSGAHALGRLAEGEGAGGTATFNNAYFVLLSQMKKKRGGKREWDGPSEFETDTGDKIMLMPTDIALINDPAFFKWVNVYAKDTDKFFSDFTVYFQQLTETGCKDLVEVAV</sequence>
<evidence type="ECO:0000256" key="3">
    <source>
        <dbReference type="ARBA" id="ARBA00022723"/>
    </source>
</evidence>
<comment type="caution">
    <text evidence="14">The sequence shown here is derived from an EMBL/GenBank/DDBJ whole genome shotgun (WGS) entry which is preliminary data.</text>
</comment>
<organism evidence="14 15">
    <name type="scientific">Triparma columacea</name>
    <dbReference type="NCBI Taxonomy" id="722753"/>
    <lineage>
        <taxon>Eukaryota</taxon>
        <taxon>Sar</taxon>
        <taxon>Stramenopiles</taxon>
        <taxon>Ochrophyta</taxon>
        <taxon>Bolidophyceae</taxon>
        <taxon>Parmales</taxon>
        <taxon>Triparmaceae</taxon>
        <taxon>Triparma</taxon>
    </lineage>
</organism>
<dbReference type="InterPro" id="IPR010255">
    <property type="entry name" value="Haem_peroxidase_sf"/>
</dbReference>
<dbReference type="GO" id="GO:0004130">
    <property type="term" value="F:cytochrome-c peroxidase activity"/>
    <property type="evidence" value="ECO:0007669"/>
    <property type="project" value="UniProtKB-EC"/>
</dbReference>
<comment type="catalytic activity">
    <reaction evidence="10">
        <text>2 Fe(II)-[cytochrome c] + H2O2 + 2 H(+) = 2 Fe(III)-[cytochrome c] + 2 H2O</text>
        <dbReference type="Rhea" id="RHEA:16581"/>
        <dbReference type="Rhea" id="RHEA-COMP:10350"/>
        <dbReference type="Rhea" id="RHEA-COMP:14399"/>
        <dbReference type="ChEBI" id="CHEBI:15377"/>
        <dbReference type="ChEBI" id="CHEBI:15378"/>
        <dbReference type="ChEBI" id="CHEBI:16240"/>
        <dbReference type="ChEBI" id="CHEBI:29033"/>
        <dbReference type="ChEBI" id="CHEBI:29034"/>
        <dbReference type="EC" id="1.11.1.5"/>
    </reaction>
</comment>
<keyword evidence="5" id="KW-0560">Oxidoreductase</keyword>
<evidence type="ECO:0000259" key="13">
    <source>
        <dbReference type="PROSITE" id="PS50873"/>
    </source>
</evidence>
<evidence type="ECO:0000256" key="11">
    <source>
        <dbReference type="RuleBase" id="RU004241"/>
    </source>
</evidence>
<gene>
    <name evidence="14" type="ORF">TrCOL_g13237</name>
</gene>
<comment type="subcellular location">
    <subcellularLocation>
        <location evidence="2">Mitochondrion intermembrane space</location>
    </subcellularLocation>
    <subcellularLocation>
        <location evidence="1">Mitochondrion matrix</location>
    </subcellularLocation>
</comment>
<proteinExistence type="inferred from homology"/>
<dbReference type="InterPro" id="IPR044831">
    <property type="entry name" value="Ccp1-like"/>
</dbReference>
<evidence type="ECO:0000256" key="1">
    <source>
        <dbReference type="ARBA" id="ARBA00004305"/>
    </source>
</evidence>
<evidence type="ECO:0000256" key="12">
    <source>
        <dbReference type="SAM" id="MobiDB-lite"/>
    </source>
</evidence>
<dbReference type="PRINTS" id="PR00459">
    <property type="entry name" value="ASPEROXIDASE"/>
</dbReference>
<dbReference type="SUPFAM" id="SSF48113">
    <property type="entry name" value="Heme-dependent peroxidases"/>
    <property type="match status" value="1"/>
</dbReference>
<dbReference type="InterPro" id="IPR002016">
    <property type="entry name" value="Haem_peroxidase"/>
</dbReference>
<dbReference type="GO" id="GO:0034599">
    <property type="term" value="P:cellular response to oxidative stress"/>
    <property type="evidence" value="ECO:0007669"/>
    <property type="project" value="InterPro"/>
</dbReference>
<protein>
    <recommendedName>
        <fullName evidence="9">Cytochrome c peroxidase, mitochondrial</fullName>
        <ecNumber evidence="8">1.11.1.5</ecNumber>
    </recommendedName>
</protein>
<evidence type="ECO:0000313" key="15">
    <source>
        <dbReference type="Proteomes" id="UP001165065"/>
    </source>
</evidence>
<dbReference type="GO" id="GO:0005758">
    <property type="term" value="C:mitochondrial intermembrane space"/>
    <property type="evidence" value="ECO:0007669"/>
    <property type="project" value="UniProtKB-SubCell"/>
</dbReference>
<dbReference type="EMBL" id="BRYA01000036">
    <property type="protein sequence ID" value="GMI33901.1"/>
    <property type="molecule type" value="Genomic_DNA"/>
</dbReference>
<dbReference type="EC" id="1.11.1.5" evidence="8"/>
<dbReference type="Pfam" id="PF00141">
    <property type="entry name" value="peroxidase"/>
    <property type="match status" value="1"/>
</dbReference>
<evidence type="ECO:0000256" key="10">
    <source>
        <dbReference type="ARBA" id="ARBA00049265"/>
    </source>
</evidence>
<dbReference type="PROSITE" id="PS50873">
    <property type="entry name" value="PEROXIDASE_4"/>
    <property type="match status" value="1"/>
</dbReference>
<evidence type="ECO:0000256" key="4">
    <source>
        <dbReference type="ARBA" id="ARBA00022946"/>
    </source>
</evidence>
<keyword evidence="3" id="KW-0479">Metal-binding</keyword>
<dbReference type="GO" id="GO:0005759">
    <property type="term" value="C:mitochondrial matrix"/>
    <property type="evidence" value="ECO:0007669"/>
    <property type="project" value="UniProtKB-SubCell"/>
</dbReference>
<name>A0A9W7L5L0_9STRA</name>
<keyword evidence="15" id="KW-1185">Reference proteome</keyword>
<evidence type="ECO:0000313" key="14">
    <source>
        <dbReference type="EMBL" id="GMI33901.1"/>
    </source>
</evidence>
<dbReference type="Gene3D" id="1.10.520.10">
    <property type="match status" value="1"/>
</dbReference>
<dbReference type="OrthoDB" id="2859658at2759"/>
<feature type="domain" description="Plant heme peroxidase family profile" evidence="13">
    <location>
        <begin position="1"/>
        <end position="253"/>
    </location>
</feature>
<dbReference type="PANTHER" id="PTHR31356">
    <property type="entry name" value="THYLAKOID LUMENAL 29 KDA PROTEIN, CHLOROPLASTIC-RELATED"/>
    <property type="match status" value="1"/>
</dbReference>
<dbReference type="GO" id="GO:0020037">
    <property type="term" value="F:heme binding"/>
    <property type="evidence" value="ECO:0007669"/>
    <property type="project" value="InterPro"/>
</dbReference>
<evidence type="ECO:0000256" key="7">
    <source>
        <dbReference type="ARBA" id="ARBA00023128"/>
    </source>
</evidence>
<dbReference type="GO" id="GO:0046872">
    <property type="term" value="F:metal ion binding"/>
    <property type="evidence" value="ECO:0007669"/>
    <property type="project" value="UniProtKB-KW"/>
</dbReference>
<evidence type="ECO:0000256" key="8">
    <source>
        <dbReference type="ARBA" id="ARBA00039063"/>
    </source>
</evidence>
<accession>A0A9W7L5L0</accession>
<keyword evidence="4" id="KW-0809">Transit peptide</keyword>
<feature type="region of interest" description="Disordered" evidence="12">
    <location>
        <begin position="90"/>
        <end position="113"/>
    </location>
</feature>
<dbReference type="AlphaFoldDB" id="A0A9W7L5L0"/>
<dbReference type="GO" id="GO:0042744">
    <property type="term" value="P:hydrogen peroxide catabolic process"/>
    <property type="evidence" value="ECO:0007669"/>
    <property type="project" value="TreeGrafter"/>
</dbReference>
<comment type="similarity">
    <text evidence="11">Belongs to the peroxidase family.</text>
</comment>
<evidence type="ECO:0000256" key="5">
    <source>
        <dbReference type="ARBA" id="ARBA00023002"/>
    </source>
</evidence>
<dbReference type="InterPro" id="IPR002207">
    <property type="entry name" value="Peroxidase_I"/>
</dbReference>
<dbReference type="PRINTS" id="PR00458">
    <property type="entry name" value="PEROXIDASE"/>
</dbReference>
<feature type="compositionally biased region" description="Basic and acidic residues" evidence="12">
    <location>
        <begin position="90"/>
        <end position="101"/>
    </location>
</feature>
<dbReference type="Gene3D" id="1.10.420.10">
    <property type="entry name" value="Peroxidase, domain 2"/>
    <property type="match status" value="1"/>
</dbReference>
<evidence type="ECO:0000256" key="6">
    <source>
        <dbReference type="ARBA" id="ARBA00023004"/>
    </source>
</evidence>
<evidence type="ECO:0000256" key="9">
    <source>
        <dbReference type="ARBA" id="ARBA00040313"/>
    </source>
</evidence>
<dbReference type="GO" id="GO:0000302">
    <property type="term" value="P:response to reactive oxygen species"/>
    <property type="evidence" value="ECO:0007669"/>
    <property type="project" value="TreeGrafter"/>
</dbReference>
<keyword evidence="6" id="KW-0408">Iron</keyword>